<proteinExistence type="predicted"/>
<reference evidence="1" key="1">
    <citation type="journal article" date="2022" name="bioRxiv">
        <title>Sequencing and chromosome-scale assembly of the giantPleurodeles waltlgenome.</title>
        <authorList>
            <person name="Brown T."/>
            <person name="Elewa A."/>
            <person name="Iarovenko S."/>
            <person name="Subramanian E."/>
            <person name="Araus A.J."/>
            <person name="Petzold A."/>
            <person name="Susuki M."/>
            <person name="Suzuki K.-i.T."/>
            <person name="Hayashi T."/>
            <person name="Toyoda A."/>
            <person name="Oliveira C."/>
            <person name="Osipova E."/>
            <person name="Leigh N.D."/>
            <person name="Simon A."/>
            <person name="Yun M.H."/>
        </authorList>
    </citation>
    <scope>NUCLEOTIDE SEQUENCE</scope>
    <source>
        <strain evidence="1">20211129_DDA</strain>
        <tissue evidence="1">Liver</tissue>
    </source>
</reference>
<sequence length="86" mass="10065">MDTCSLKRLRVFVLTRSGNAMRARWSNRVLTCGWDDVQTGKRYAKRGRILFMLHWRICVATAKRAGQVARDRHFSNHLKILGSRDF</sequence>
<evidence type="ECO:0000313" key="1">
    <source>
        <dbReference type="EMBL" id="KAJ1089827.1"/>
    </source>
</evidence>
<comment type="caution">
    <text evidence="1">The sequence shown here is derived from an EMBL/GenBank/DDBJ whole genome shotgun (WGS) entry which is preliminary data.</text>
</comment>
<dbReference type="Proteomes" id="UP001066276">
    <property type="component" value="Chromosome 11"/>
</dbReference>
<dbReference type="AlphaFoldDB" id="A0AAV7LFK7"/>
<name>A0AAV7LFK7_PLEWA</name>
<keyword evidence="2" id="KW-1185">Reference proteome</keyword>
<dbReference type="EMBL" id="JANPWB010000015">
    <property type="protein sequence ID" value="KAJ1089827.1"/>
    <property type="molecule type" value="Genomic_DNA"/>
</dbReference>
<accession>A0AAV7LFK7</accession>
<gene>
    <name evidence="1" type="ORF">NDU88_002971</name>
</gene>
<protein>
    <submittedName>
        <fullName evidence="1">Uncharacterized protein</fullName>
    </submittedName>
</protein>
<evidence type="ECO:0000313" key="2">
    <source>
        <dbReference type="Proteomes" id="UP001066276"/>
    </source>
</evidence>
<organism evidence="1 2">
    <name type="scientific">Pleurodeles waltl</name>
    <name type="common">Iberian ribbed newt</name>
    <dbReference type="NCBI Taxonomy" id="8319"/>
    <lineage>
        <taxon>Eukaryota</taxon>
        <taxon>Metazoa</taxon>
        <taxon>Chordata</taxon>
        <taxon>Craniata</taxon>
        <taxon>Vertebrata</taxon>
        <taxon>Euteleostomi</taxon>
        <taxon>Amphibia</taxon>
        <taxon>Batrachia</taxon>
        <taxon>Caudata</taxon>
        <taxon>Salamandroidea</taxon>
        <taxon>Salamandridae</taxon>
        <taxon>Pleurodelinae</taxon>
        <taxon>Pleurodeles</taxon>
    </lineage>
</organism>